<evidence type="ECO:0000313" key="6">
    <source>
        <dbReference type="EMBL" id="ASF00308.1"/>
    </source>
</evidence>
<dbReference type="InterPro" id="IPR005534">
    <property type="entry name" value="Curli_assmbl/transp-comp_CsgG"/>
</dbReference>
<dbReference type="Pfam" id="PF03783">
    <property type="entry name" value="CsgG"/>
    <property type="match status" value="1"/>
</dbReference>
<name>A0A218MM12_9VIRU</name>
<dbReference type="PANTHER" id="PTHR41164">
    <property type="entry name" value="CURLI PRODUCTION ASSEMBLY/TRANSPORT COMPONENT CSGG"/>
    <property type="match status" value="1"/>
</dbReference>
<sequence>MKLPGKRLLLVFLSAILVSSCATHRDYLSPCLTNPDADYKDAFTIIGKAECFSKNAIVNQPITEQIKTVPVAKQRPVVAVYSFLDLTGQRKSVDGYADFSSAITQAPEAYLIRALKHSKFFRVVERKGIDHITKERQIIRSTRERFEDKDQQLPLLFAGLILEGGVIDYNSNLLTGGVGARYLGIGNSKQYREDTVVVSIRLVSVSTGEILLEVLTTKTILSVGLSSDFFRYIAEGTKLVEFETGNAMNESKSIALQAAMEIAIVELIMQGQERGYWYFMGENHD</sequence>
<keyword evidence="1" id="KW-1003">Cell membrane</keyword>
<keyword evidence="3" id="KW-0472">Membrane</keyword>
<organism evidence="6">
    <name type="scientific">uncultured virus</name>
    <dbReference type="NCBI Taxonomy" id="340016"/>
    <lineage>
        <taxon>Viruses</taxon>
        <taxon>environmental samples</taxon>
    </lineage>
</organism>
<dbReference type="EMBL" id="KY052827">
    <property type="protein sequence ID" value="ASF00308.1"/>
    <property type="molecule type" value="Genomic_DNA"/>
</dbReference>
<evidence type="ECO:0000256" key="1">
    <source>
        <dbReference type="ARBA" id="ARBA00022475"/>
    </source>
</evidence>
<dbReference type="PANTHER" id="PTHR41164:SF1">
    <property type="entry name" value="CURLI PRODUCTION ASSEMBLY_TRANSPORT COMPONENT CSGG"/>
    <property type="match status" value="1"/>
</dbReference>
<evidence type="ECO:0000256" key="3">
    <source>
        <dbReference type="ARBA" id="ARBA00023136"/>
    </source>
</evidence>
<proteinExistence type="predicted"/>
<evidence type="ECO:0000256" key="4">
    <source>
        <dbReference type="ARBA" id="ARBA00023139"/>
    </source>
</evidence>
<evidence type="ECO:0000256" key="2">
    <source>
        <dbReference type="ARBA" id="ARBA00022729"/>
    </source>
</evidence>
<keyword evidence="5" id="KW-0449">Lipoprotein</keyword>
<reference evidence="6" key="2">
    <citation type="journal article" date="2017" name="Nat. Commun.">
        <title>Single-virus genomics reveals hidden cosmopolitan and abundant viruses.</title>
        <authorList>
            <person name="Martinez-Hernandez F."/>
            <person name="Fornas O."/>
            <person name="Lluesma Gomez M."/>
            <person name="Bolduc B."/>
            <person name="de la Cruz Pena M.J."/>
            <person name="Martinez J.M."/>
            <person name="Anton J."/>
            <person name="Gasol J.M."/>
            <person name="Rosselli R."/>
            <person name="Rodriguez-Valera F."/>
            <person name="Sullivan M.B."/>
            <person name="Acinas S.G."/>
            <person name="Martinez-Garcia M."/>
        </authorList>
    </citation>
    <scope>NUCLEOTIDE SEQUENCE</scope>
</reference>
<dbReference type="Gene3D" id="3.40.50.10610">
    <property type="entry name" value="ABC-type transport auxiliary lipoprotein component"/>
    <property type="match status" value="2"/>
</dbReference>
<protein>
    <submittedName>
        <fullName evidence="6">Putative curli production assembly/transport component</fullName>
    </submittedName>
</protein>
<keyword evidence="2" id="KW-0732">Signal</keyword>
<dbReference type="PROSITE" id="PS51257">
    <property type="entry name" value="PROKAR_LIPOPROTEIN"/>
    <property type="match status" value="1"/>
</dbReference>
<keyword evidence="4" id="KW-0564">Palmitate</keyword>
<reference evidence="6" key="1">
    <citation type="submission" date="2016-10" db="EMBL/GenBank/DDBJ databases">
        <authorList>
            <person name="Varghese N."/>
        </authorList>
    </citation>
    <scope>NUCLEOTIDE SEQUENCE</scope>
</reference>
<accession>A0A218MM12</accession>
<evidence type="ECO:0000256" key="5">
    <source>
        <dbReference type="ARBA" id="ARBA00023288"/>
    </source>
</evidence>